<gene>
    <name evidence="1" type="ORF">HHU12_24375</name>
</gene>
<name>A0A7X9XBW7_9BACT</name>
<proteinExistence type="predicted"/>
<keyword evidence="2" id="KW-1185">Reference proteome</keyword>
<accession>A0A7X9XBW7</accession>
<dbReference type="RefSeq" id="WP_169659351.1">
    <property type="nucleotide sequence ID" value="NZ_JABANE010000087.1"/>
</dbReference>
<sequence>MITENHFDFAVEKEMNLKANIVKSSTKNANSTISITLSASSYTKKERY</sequence>
<dbReference type="Proteomes" id="UP000576082">
    <property type="component" value="Unassembled WGS sequence"/>
</dbReference>
<evidence type="ECO:0000313" key="2">
    <source>
        <dbReference type="Proteomes" id="UP000576082"/>
    </source>
</evidence>
<comment type="caution">
    <text evidence="1">The sequence shown here is derived from an EMBL/GenBank/DDBJ whole genome shotgun (WGS) entry which is preliminary data.</text>
</comment>
<organism evidence="1 2">
    <name type="scientific">Flammeovirga aprica JL-4</name>
    <dbReference type="NCBI Taxonomy" id="694437"/>
    <lineage>
        <taxon>Bacteria</taxon>
        <taxon>Pseudomonadati</taxon>
        <taxon>Bacteroidota</taxon>
        <taxon>Cytophagia</taxon>
        <taxon>Cytophagales</taxon>
        <taxon>Flammeovirgaceae</taxon>
        <taxon>Flammeovirga</taxon>
    </lineage>
</organism>
<reference evidence="1 2" key="1">
    <citation type="submission" date="2020-04" db="EMBL/GenBank/DDBJ databases">
        <title>Flammeovirga sp. SR4, a novel species isolated from seawater.</title>
        <authorList>
            <person name="Wang X."/>
        </authorList>
    </citation>
    <scope>NUCLEOTIDE SEQUENCE [LARGE SCALE GENOMIC DNA]</scope>
    <source>
        <strain evidence="1 2">ATCC 23126</strain>
    </source>
</reference>
<dbReference type="EMBL" id="JABANE010000087">
    <property type="protein sequence ID" value="NME71128.1"/>
    <property type="molecule type" value="Genomic_DNA"/>
</dbReference>
<dbReference type="AlphaFoldDB" id="A0A7X9XBW7"/>
<evidence type="ECO:0000313" key="1">
    <source>
        <dbReference type="EMBL" id="NME71128.1"/>
    </source>
</evidence>
<protein>
    <submittedName>
        <fullName evidence="1">Uncharacterized protein</fullName>
    </submittedName>
</protein>